<dbReference type="Pfam" id="PF00578">
    <property type="entry name" value="AhpC-TSA"/>
    <property type="match status" value="1"/>
</dbReference>
<dbReference type="CDD" id="cd02969">
    <property type="entry name" value="PRX_like1"/>
    <property type="match status" value="1"/>
</dbReference>
<accession>A0A975IZ01</accession>
<dbReference type="InterPro" id="IPR047262">
    <property type="entry name" value="PRX-like1"/>
</dbReference>
<sequence length="192" mass="21029">MAEVLSTFLLQPGDPAPNFSLPTPRGEILSLGDVLGANGLLVVFACNHCPYVVHLADALGNFAREIEARGVGTVAIMSNDLEKYPQDAPDKMLEFAREHSWDFPYLVDEDQSVAQAYRAACTPDFFLFDAELKLAYAGQFDDSRPRGSLQPHGGDLGEAVRRMIAGEPPMARPYPSSGCNIKWKPGNEPAWF</sequence>
<dbReference type="AlphaFoldDB" id="A0A975IZ01"/>
<dbReference type="Proteomes" id="UP000676169">
    <property type="component" value="Chromosome"/>
</dbReference>
<proteinExistence type="predicted"/>
<protein>
    <submittedName>
        <fullName evidence="2">Thioredoxin family protein</fullName>
    </submittedName>
</protein>
<dbReference type="PROSITE" id="PS51352">
    <property type="entry name" value="THIOREDOXIN_2"/>
    <property type="match status" value="1"/>
</dbReference>
<gene>
    <name evidence="2" type="ORF">KBB96_19110</name>
</gene>
<dbReference type="SUPFAM" id="SSF52833">
    <property type="entry name" value="Thioredoxin-like"/>
    <property type="match status" value="1"/>
</dbReference>
<feature type="domain" description="Thioredoxin" evidence="1">
    <location>
        <begin position="10"/>
        <end position="165"/>
    </location>
</feature>
<dbReference type="PANTHER" id="PTHR43640:SF1">
    <property type="entry name" value="THIOREDOXIN-DEPENDENT PEROXIREDOXIN"/>
    <property type="match status" value="1"/>
</dbReference>
<dbReference type="Gene3D" id="3.40.30.10">
    <property type="entry name" value="Glutaredoxin"/>
    <property type="match status" value="1"/>
</dbReference>
<dbReference type="GO" id="GO:0016209">
    <property type="term" value="F:antioxidant activity"/>
    <property type="evidence" value="ECO:0007669"/>
    <property type="project" value="InterPro"/>
</dbReference>
<dbReference type="InterPro" id="IPR036249">
    <property type="entry name" value="Thioredoxin-like_sf"/>
</dbReference>
<evidence type="ECO:0000259" key="1">
    <source>
        <dbReference type="PROSITE" id="PS51352"/>
    </source>
</evidence>
<keyword evidence="3" id="KW-1185">Reference proteome</keyword>
<name>A0A975IZ01_9BACT</name>
<dbReference type="InterPro" id="IPR000866">
    <property type="entry name" value="AhpC/TSA"/>
</dbReference>
<dbReference type="PANTHER" id="PTHR43640">
    <property type="entry name" value="OS07G0260300 PROTEIN"/>
    <property type="match status" value="1"/>
</dbReference>
<evidence type="ECO:0000313" key="2">
    <source>
        <dbReference type="EMBL" id="QUE50956.1"/>
    </source>
</evidence>
<dbReference type="GO" id="GO:0016491">
    <property type="term" value="F:oxidoreductase activity"/>
    <property type="evidence" value="ECO:0007669"/>
    <property type="project" value="InterPro"/>
</dbReference>
<reference evidence="2" key="1">
    <citation type="submission" date="2021-04" db="EMBL/GenBank/DDBJ databases">
        <title>Luteolibacter sp. 32A isolated from the skin of an Anderson's salamander (Ambystoma andersonii).</title>
        <authorList>
            <person name="Spergser J."/>
            <person name="Busse H.-J."/>
        </authorList>
    </citation>
    <scope>NUCLEOTIDE SEQUENCE</scope>
    <source>
        <strain evidence="2">32A</strain>
    </source>
</reference>
<organism evidence="2 3">
    <name type="scientific">Luteolibacter ambystomatis</name>
    <dbReference type="NCBI Taxonomy" id="2824561"/>
    <lineage>
        <taxon>Bacteria</taxon>
        <taxon>Pseudomonadati</taxon>
        <taxon>Verrucomicrobiota</taxon>
        <taxon>Verrucomicrobiia</taxon>
        <taxon>Verrucomicrobiales</taxon>
        <taxon>Verrucomicrobiaceae</taxon>
        <taxon>Luteolibacter</taxon>
    </lineage>
</organism>
<dbReference type="InterPro" id="IPR013766">
    <property type="entry name" value="Thioredoxin_domain"/>
</dbReference>
<dbReference type="RefSeq" id="WP_211631095.1">
    <property type="nucleotide sequence ID" value="NZ_CP073100.1"/>
</dbReference>
<dbReference type="EMBL" id="CP073100">
    <property type="protein sequence ID" value="QUE50956.1"/>
    <property type="molecule type" value="Genomic_DNA"/>
</dbReference>
<dbReference type="KEGG" id="lamb:KBB96_19110"/>
<evidence type="ECO:0000313" key="3">
    <source>
        <dbReference type="Proteomes" id="UP000676169"/>
    </source>
</evidence>